<comment type="catalytic activity">
    <reaction evidence="6">
        <text>D-glucose 6-phosphate + NADP(+) = 6-phospho-D-glucono-1,5-lactone + NADPH + H(+)</text>
        <dbReference type="Rhea" id="RHEA:15841"/>
        <dbReference type="ChEBI" id="CHEBI:15378"/>
        <dbReference type="ChEBI" id="CHEBI:57783"/>
        <dbReference type="ChEBI" id="CHEBI:57955"/>
        <dbReference type="ChEBI" id="CHEBI:58349"/>
        <dbReference type="ChEBI" id="CHEBI:61548"/>
        <dbReference type="EC" id="1.1.1.49"/>
    </reaction>
</comment>
<dbReference type="InterPro" id="IPR022674">
    <property type="entry name" value="G6P_DH_NAD-bd"/>
</dbReference>
<feature type="binding site" evidence="6">
    <location>
        <position position="351"/>
    </location>
    <ligand>
        <name>substrate</name>
    </ligand>
</feature>
<gene>
    <name evidence="6" type="primary">zwf</name>
    <name evidence="9" type="ORF">A3D77_03405</name>
</gene>
<evidence type="ECO:0000256" key="3">
    <source>
        <dbReference type="ARBA" id="ARBA00022857"/>
    </source>
</evidence>
<dbReference type="Pfam" id="PF02781">
    <property type="entry name" value="G6PD_C"/>
    <property type="match status" value="1"/>
</dbReference>
<feature type="domain" description="Glucose-6-phosphate dehydrogenase C-terminal" evidence="8">
    <location>
        <begin position="201"/>
        <end position="498"/>
    </location>
</feature>
<feature type="binding site" evidence="6">
    <location>
        <position position="189"/>
    </location>
    <ligand>
        <name>substrate</name>
    </ligand>
</feature>
<dbReference type="GO" id="GO:0050661">
    <property type="term" value="F:NADP binding"/>
    <property type="evidence" value="ECO:0007669"/>
    <property type="project" value="UniProtKB-UniRule"/>
</dbReference>
<comment type="pathway">
    <text evidence="1 6">Carbohydrate degradation; pentose phosphate pathway; D-ribulose 5-phosphate from D-glucose 6-phosphate (oxidative stage): step 1/3.</text>
</comment>
<keyword evidence="4 6" id="KW-0560">Oxidoreductase</keyword>
<organism evidence="9 10">
    <name type="scientific">Candidatus Gottesmanbacteria bacterium RIFCSPHIGHO2_02_FULL_39_11</name>
    <dbReference type="NCBI Taxonomy" id="1798382"/>
    <lineage>
        <taxon>Bacteria</taxon>
        <taxon>Candidatus Gottesmaniibacteriota</taxon>
    </lineage>
</organism>
<feature type="binding site" evidence="6">
    <location>
        <position position="50"/>
    </location>
    <ligand>
        <name>NADP(+)</name>
        <dbReference type="ChEBI" id="CHEBI:58349"/>
    </ligand>
</feature>
<comment type="caution">
    <text evidence="9">The sequence shown here is derived from an EMBL/GenBank/DDBJ whole genome shotgun (WGS) entry which is preliminary data.</text>
</comment>
<dbReference type="PANTHER" id="PTHR23429:SF0">
    <property type="entry name" value="GLUCOSE-6-PHOSPHATE 1-DEHYDROGENASE"/>
    <property type="match status" value="1"/>
</dbReference>
<feature type="binding site" evidence="6">
    <location>
        <position position="159"/>
    </location>
    <ligand>
        <name>NADP(+)</name>
        <dbReference type="ChEBI" id="CHEBI:58349"/>
    </ligand>
</feature>
<evidence type="ECO:0000256" key="4">
    <source>
        <dbReference type="ARBA" id="ARBA00023002"/>
    </source>
</evidence>
<dbReference type="GO" id="GO:0006006">
    <property type="term" value="P:glucose metabolic process"/>
    <property type="evidence" value="ECO:0007669"/>
    <property type="project" value="UniProtKB-KW"/>
</dbReference>
<dbReference type="GO" id="GO:0005829">
    <property type="term" value="C:cytosol"/>
    <property type="evidence" value="ECO:0007669"/>
    <property type="project" value="TreeGrafter"/>
</dbReference>
<accession>A0A1F5ZNT2</accession>
<keyword evidence="5 6" id="KW-0119">Carbohydrate metabolism</keyword>
<dbReference type="PRINTS" id="PR00079">
    <property type="entry name" value="G6PDHDRGNASE"/>
</dbReference>
<dbReference type="AlphaFoldDB" id="A0A1F5ZNT2"/>
<comment type="function">
    <text evidence="6">Catalyzes the oxidation of glucose 6-phosphate to 6-phosphogluconolactone.</text>
</comment>
<comment type="similarity">
    <text evidence="6">Belongs to the glucose-6-phosphate dehydrogenase family.</text>
</comment>
<dbReference type="Proteomes" id="UP000176923">
    <property type="component" value="Unassembled WGS sequence"/>
</dbReference>
<dbReference type="Pfam" id="PF00479">
    <property type="entry name" value="G6PD_N"/>
    <property type="match status" value="1"/>
</dbReference>
<evidence type="ECO:0000313" key="10">
    <source>
        <dbReference type="Proteomes" id="UP000176923"/>
    </source>
</evidence>
<dbReference type="InterPro" id="IPR036291">
    <property type="entry name" value="NAD(P)-bd_dom_sf"/>
</dbReference>
<reference evidence="9 10" key="1">
    <citation type="journal article" date="2016" name="Nat. Commun.">
        <title>Thousands of microbial genomes shed light on interconnected biogeochemical processes in an aquifer system.</title>
        <authorList>
            <person name="Anantharaman K."/>
            <person name="Brown C.T."/>
            <person name="Hug L.A."/>
            <person name="Sharon I."/>
            <person name="Castelle C.J."/>
            <person name="Probst A.J."/>
            <person name="Thomas B.C."/>
            <person name="Singh A."/>
            <person name="Wilkins M.J."/>
            <person name="Karaoz U."/>
            <person name="Brodie E.L."/>
            <person name="Williams K.H."/>
            <person name="Hubbard S.S."/>
            <person name="Banfield J.F."/>
        </authorList>
    </citation>
    <scope>NUCLEOTIDE SEQUENCE [LARGE SCALE GENOMIC DNA]</scope>
</reference>
<dbReference type="HAMAP" id="MF_00966">
    <property type="entry name" value="G6PD"/>
    <property type="match status" value="1"/>
</dbReference>
<evidence type="ECO:0000256" key="6">
    <source>
        <dbReference type="HAMAP-Rule" id="MF_00966"/>
    </source>
</evidence>
<dbReference type="STRING" id="1798382.A3D77_03405"/>
<dbReference type="GO" id="GO:0009051">
    <property type="term" value="P:pentose-phosphate shunt, oxidative branch"/>
    <property type="evidence" value="ECO:0007669"/>
    <property type="project" value="TreeGrafter"/>
</dbReference>
<evidence type="ECO:0000256" key="2">
    <source>
        <dbReference type="ARBA" id="ARBA00022526"/>
    </source>
</evidence>
<dbReference type="GO" id="GO:0004345">
    <property type="term" value="F:glucose-6-phosphate dehydrogenase activity"/>
    <property type="evidence" value="ECO:0007669"/>
    <property type="project" value="UniProtKB-UniRule"/>
</dbReference>
<feature type="binding site" evidence="6">
    <location>
        <position position="246"/>
    </location>
    <ligand>
        <name>substrate</name>
    </ligand>
</feature>
<evidence type="ECO:0000259" key="7">
    <source>
        <dbReference type="Pfam" id="PF00479"/>
    </source>
</evidence>
<dbReference type="EMBL" id="MFJL01000032">
    <property type="protein sequence ID" value="OGG14005.1"/>
    <property type="molecule type" value="Genomic_DNA"/>
</dbReference>
<dbReference type="NCBIfam" id="TIGR00871">
    <property type="entry name" value="zwf"/>
    <property type="match status" value="1"/>
</dbReference>
<keyword evidence="2 6" id="KW-0313">Glucose metabolism</keyword>
<dbReference type="Gene3D" id="3.40.50.720">
    <property type="entry name" value="NAD(P)-binding Rossmann-like Domain"/>
    <property type="match status" value="1"/>
</dbReference>
<dbReference type="PIRSF" id="PIRSF000110">
    <property type="entry name" value="G6PD"/>
    <property type="match status" value="1"/>
</dbReference>
<evidence type="ECO:0000256" key="1">
    <source>
        <dbReference type="ARBA" id="ARBA00004937"/>
    </source>
</evidence>
<evidence type="ECO:0000259" key="8">
    <source>
        <dbReference type="Pfam" id="PF02781"/>
    </source>
</evidence>
<feature type="binding site" evidence="6">
    <location>
        <position position="193"/>
    </location>
    <ligand>
        <name>substrate</name>
    </ligand>
</feature>
<dbReference type="Gene3D" id="3.30.360.10">
    <property type="entry name" value="Dihydrodipicolinate Reductase, domain 2"/>
    <property type="match status" value="1"/>
</dbReference>
<dbReference type="EC" id="1.1.1.49" evidence="6"/>
<dbReference type="UniPathway" id="UPA00115">
    <property type="reaction ID" value="UER00408"/>
</dbReference>
<feature type="binding site" evidence="6">
    <location>
        <position position="227"/>
    </location>
    <ligand>
        <name>substrate</name>
    </ligand>
</feature>
<dbReference type="SUPFAM" id="SSF55347">
    <property type="entry name" value="Glyceraldehyde-3-phosphate dehydrogenase-like, C-terminal domain"/>
    <property type="match status" value="1"/>
</dbReference>
<sequence>MVMISSLSPFVMVIFGATGDLTARKLVPALFHLYTQKILPEKFLIIGMARRPFTHDEFRTLVKQAVGPVHQLDTLDQLNQFVENIFYQQGMFEDDRAYEEIVKTLKSFDEKMGACITRFFYLATPPANYATILTKLESSKLSEGCGQGSIKWTRLLIEKPFGKDLETAKMLEEKLSGIFAEKQIYRIDHYLAKETLQNILYFRFANGLFEPMLDKAHIDHVQISLLEGNGIDRRAKFYEGVGALRDTAQNHLMAMLAYIAMEEPQGLGSDAIRSQRVKVLRSIILTPEEKMDETVIRGQYTSAVIDGKEILGYRQEKGVDPASTTETFVSFKLLLSAKRWEGVPFYLRTGKRMSTSQARIDIQFKNPQNSLFKQIQPAGNSLANILSIRVQPREGISLRFYAKKPGLSLALTPVDMDFSYLRSFKKDIDDSYEKLLLDSMLGDQTLFATAAGFKATWEFATPILRHWEKNSDSLKFYPAGTNGSKESDILLAKDGREWTE</sequence>
<proteinExistence type="inferred from homology"/>
<feature type="active site" description="Proton acceptor" evidence="6">
    <location>
        <position position="251"/>
    </location>
</feature>
<evidence type="ECO:0000313" key="9">
    <source>
        <dbReference type="EMBL" id="OGG14005.1"/>
    </source>
</evidence>
<evidence type="ECO:0000256" key="5">
    <source>
        <dbReference type="ARBA" id="ARBA00023277"/>
    </source>
</evidence>
<protein>
    <recommendedName>
        <fullName evidence="6">Glucose-6-phosphate 1-dehydrogenase</fullName>
        <shortName evidence="6">G6PD</shortName>
        <ecNumber evidence="6">1.1.1.49</ecNumber>
    </recommendedName>
</protein>
<feature type="domain" description="Glucose-6-phosphate dehydrogenase NAD-binding" evidence="7">
    <location>
        <begin position="13"/>
        <end position="198"/>
    </location>
</feature>
<name>A0A1F5ZNT2_9BACT</name>
<comment type="caution">
    <text evidence="6">Lacks conserved residue(s) required for the propagation of feature annotation.</text>
</comment>
<keyword evidence="3 6" id="KW-0521">NADP</keyword>
<dbReference type="InterPro" id="IPR022675">
    <property type="entry name" value="G6P_DH_C"/>
</dbReference>
<dbReference type="PANTHER" id="PTHR23429">
    <property type="entry name" value="GLUCOSE-6-PHOSPHATE 1-DEHYDROGENASE G6PD"/>
    <property type="match status" value="1"/>
</dbReference>
<dbReference type="InterPro" id="IPR001282">
    <property type="entry name" value="G6P_DH"/>
</dbReference>
<dbReference type="SUPFAM" id="SSF51735">
    <property type="entry name" value="NAD(P)-binding Rossmann-fold domains"/>
    <property type="match status" value="1"/>
</dbReference>